<evidence type="ECO:0000256" key="3">
    <source>
        <dbReference type="ARBA" id="ARBA00022448"/>
    </source>
</evidence>
<organism evidence="9 10">
    <name type="scientific">Listeria kieliensis</name>
    <dbReference type="NCBI Taxonomy" id="1621700"/>
    <lineage>
        <taxon>Bacteria</taxon>
        <taxon>Bacillati</taxon>
        <taxon>Bacillota</taxon>
        <taxon>Bacilli</taxon>
        <taxon>Bacillales</taxon>
        <taxon>Listeriaceae</taxon>
        <taxon>Listeria</taxon>
    </lineage>
</organism>
<dbReference type="EMBL" id="LARY01000001">
    <property type="protein sequence ID" value="RDX02721.1"/>
    <property type="molecule type" value="Genomic_DNA"/>
</dbReference>
<evidence type="ECO:0000256" key="1">
    <source>
        <dbReference type="ARBA" id="ARBA00004141"/>
    </source>
</evidence>
<comment type="subcellular location">
    <subcellularLocation>
        <location evidence="1">Membrane</location>
        <topology evidence="1">Multi-pass membrane protein</topology>
    </subcellularLocation>
</comment>
<evidence type="ECO:0000256" key="2">
    <source>
        <dbReference type="ARBA" id="ARBA00006175"/>
    </source>
</evidence>
<feature type="transmembrane region" description="Helical" evidence="8">
    <location>
        <begin position="43"/>
        <end position="67"/>
    </location>
</feature>
<evidence type="ECO:0000256" key="8">
    <source>
        <dbReference type="SAM" id="Phobius"/>
    </source>
</evidence>
<feature type="transmembrane region" description="Helical" evidence="8">
    <location>
        <begin position="87"/>
        <end position="110"/>
    </location>
</feature>
<comment type="caution">
    <text evidence="9">The sequence shown here is derived from an EMBL/GenBank/DDBJ whole genome shotgun (WGS) entry which is preliminary data.</text>
</comment>
<dbReference type="RefSeq" id="WP_115752410.1">
    <property type="nucleotide sequence ID" value="NZ_LARY01000001.1"/>
</dbReference>
<dbReference type="SUPFAM" id="SSF81338">
    <property type="entry name" value="Aquaporin-like"/>
    <property type="match status" value="1"/>
</dbReference>
<evidence type="ECO:0000256" key="6">
    <source>
        <dbReference type="ARBA" id="ARBA00023136"/>
    </source>
</evidence>
<dbReference type="InterPro" id="IPR023271">
    <property type="entry name" value="Aquaporin-like"/>
</dbReference>
<dbReference type="GO" id="GO:0015254">
    <property type="term" value="F:glycerol channel activity"/>
    <property type="evidence" value="ECO:0007669"/>
    <property type="project" value="TreeGrafter"/>
</dbReference>
<evidence type="ECO:0000313" key="9">
    <source>
        <dbReference type="EMBL" id="RDX02721.1"/>
    </source>
</evidence>
<dbReference type="Gene3D" id="1.20.1080.10">
    <property type="entry name" value="Glycerol uptake facilitator protein"/>
    <property type="match status" value="1"/>
</dbReference>
<dbReference type="PANTHER" id="PTHR43829:SF9">
    <property type="entry name" value="AQUAPORIN-9"/>
    <property type="match status" value="1"/>
</dbReference>
<dbReference type="InterPro" id="IPR050363">
    <property type="entry name" value="MIP/Aquaporin"/>
</dbReference>
<dbReference type="Proteomes" id="UP000257055">
    <property type="component" value="Unassembled WGS sequence"/>
</dbReference>
<name>A0A3D8TUP9_9LIST</name>
<keyword evidence="4 7" id="KW-0812">Transmembrane</keyword>
<dbReference type="InterPro" id="IPR000425">
    <property type="entry name" value="MIP"/>
</dbReference>
<keyword evidence="3 7" id="KW-0813">Transport</keyword>
<keyword evidence="5 8" id="KW-1133">Transmembrane helix</keyword>
<dbReference type="NCBIfam" id="TIGR00861">
    <property type="entry name" value="MIP"/>
    <property type="match status" value="1"/>
</dbReference>
<dbReference type="InterPro" id="IPR022357">
    <property type="entry name" value="MIP_CS"/>
</dbReference>
<feature type="transmembrane region" description="Helical" evidence="8">
    <location>
        <begin position="246"/>
        <end position="265"/>
    </location>
</feature>
<keyword evidence="10" id="KW-1185">Reference proteome</keyword>
<reference evidence="10" key="1">
    <citation type="submission" date="2015-04" db="EMBL/GenBank/DDBJ databases">
        <authorList>
            <person name="Schardt J."/>
            <person name="Mueller-Herbst S."/>
            <person name="Scherer S."/>
            <person name="Huptas C."/>
        </authorList>
    </citation>
    <scope>NUCLEOTIDE SEQUENCE [LARGE SCALE GENOMIC DNA]</scope>
    <source>
        <strain evidence="10">Kiel-L1</strain>
    </source>
</reference>
<comment type="similarity">
    <text evidence="2 7">Belongs to the MIP/aquaporin (TC 1.A.8) family.</text>
</comment>
<dbReference type="AlphaFoldDB" id="A0A3D8TUP9"/>
<evidence type="ECO:0000256" key="5">
    <source>
        <dbReference type="ARBA" id="ARBA00022989"/>
    </source>
</evidence>
<gene>
    <name evidence="9" type="ORF">UR08_04235</name>
</gene>
<dbReference type="PRINTS" id="PR00783">
    <property type="entry name" value="MINTRINSICP"/>
</dbReference>
<feature type="transmembrane region" description="Helical" evidence="8">
    <location>
        <begin position="169"/>
        <end position="190"/>
    </location>
</feature>
<feature type="transmembrane region" description="Helical" evidence="8">
    <location>
        <begin position="140"/>
        <end position="157"/>
    </location>
</feature>
<protein>
    <submittedName>
        <fullName evidence="9">Glycerol transporter</fullName>
    </submittedName>
</protein>
<feature type="transmembrane region" description="Helical" evidence="8">
    <location>
        <begin position="6"/>
        <end position="31"/>
    </location>
</feature>
<proteinExistence type="inferred from homology"/>
<feature type="transmembrane region" description="Helical" evidence="8">
    <location>
        <begin position="219"/>
        <end position="240"/>
    </location>
</feature>
<dbReference type="GO" id="GO:0005886">
    <property type="term" value="C:plasma membrane"/>
    <property type="evidence" value="ECO:0007669"/>
    <property type="project" value="TreeGrafter"/>
</dbReference>
<dbReference type="Pfam" id="PF00230">
    <property type="entry name" value="MIP"/>
    <property type="match status" value="1"/>
</dbReference>
<dbReference type="PROSITE" id="PS00221">
    <property type="entry name" value="MIP"/>
    <property type="match status" value="1"/>
</dbReference>
<keyword evidence="6 8" id="KW-0472">Membrane</keyword>
<accession>A0A3D8TUP9</accession>
<evidence type="ECO:0000313" key="10">
    <source>
        <dbReference type="Proteomes" id="UP000257055"/>
    </source>
</evidence>
<evidence type="ECO:0000256" key="4">
    <source>
        <dbReference type="ARBA" id="ARBA00022692"/>
    </source>
</evidence>
<evidence type="ECO:0000256" key="7">
    <source>
        <dbReference type="RuleBase" id="RU000477"/>
    </source>
</evidence>
<sequence length="272" mass="28956">MIDTSLGIQFLGEVIGTAVLVLLGGGVVAGVSLKFSKAENAGWVVVAFAWGFAVTMGVYVSGFMSMAHLNPAVTLGMALAGTFPWNYVLPYIIAQFIGAFIGATLVWLHYYPHWKATEDKAAKLGVFSTAPAIRHYTSNVFGEALGTFILVFGLMAFGANKFSDGLNPIAVGILIVVIGMSLGGTTGYAINPARDLGPRIAHFIWPIAGKGGSDWSYSWVPVIGPFAGGALGALSYNAIVNKDIGIWFWLALVFFILVLILSMMLDKKKQLV</sequence>
<dbReference type="PANTHER" id="PTHR43829">
    <property type="entry name" value="AQUAPORIN OR AQUAGLYCEROPORIN RELATED"/>
    <property type="match status" value="1"/>
</dbReference>